<dbReference type="GO" id="GO:0005819">
    <property type="term" value="C:spindle"/>
    <property type="evidence" value="ECO:0007669"/>
    <property type="project" value="UniProtKB-SubCell"/>
</dbReference>
<dbReference type="STRING" id="104259.A0A0F7VI67"/>
<comment type="similarity">
    <text evidence="2">Belongs to the HAUS1 family.</text>
</comment>
<keyword evidence="5" id="KW-0493">Microtubule</keyword>
<dbReference type="OrthoDB" id="5372507at2759"/>
<dbReference type="EMBL" id="CDHK01000004">
    <property type="protein sequence ID" value="CEO59915.1"/>
    <property type="molecule type" value="Genomic_DNA"/>
</dbReference>
<keyword evidence="7 10" id="KW-0175">Coiled coil</keyword>
<dbReference type="PANTHER" id="PTHR31570:SF1">
    <property type="entry name" value="HAUS AUGMIN-LIKE COMPLEX SUBUNIT 1"/>
    <property type="match status" value="1"/>
</dbReference>
<gene>
    <name evidence="11" type="ORF">PMG11_04565</name>
</gene>
<evidence type="ECO:0000256" key="3">
    <source>
        <dbReference type="ARBA" id="ARBA00022490"/>
    </source>
</evidence>
<sequence>MDSFHDSSHASPTKARQAAIQAKDWAYVNSWLSRQYAPKPVPHFERNEDTLRVLLTLAAANDAADEETSLQHRAREEAVQTFKVREKAEATDAYERQKNEILDEVEMCLDERGRTNLDDLADAGVTLGNTLNPTPEDLSLSIVELTAEEFDAQDQIAKVDNLHRYLQKELVRLQDDLEELRSDKAYEMLADTQSSTSEWVRGTKVLSTKVGEYQDRIASLERNQPHGPTISELMVQEDNVIRLRETVKSLEGRVKAFHDLPKDISGARVRYKELERELLQLTRQRDTMFGKFVEHR</sequence>
<dbReference type="GO" id="GO:0051225">
    <property type="term" value="P:spindle assembly"/>
    <property type="evidence" value="ECO:0007669"/>
    <property type="project" value="InterPro"/>
</dbReference>
<keyword evidence="12" id="KW-1185">Reference proteome</keyword>
<evidence type="ECO:0000256" key="7">
    <source>
        <dbReference type="ARBA" id="ARBA00023054"/>
    </source>
</evidence>
<dbReference type="Proteomes" id="UP000042958">
    <property type="component" value="Unassembled WGS sequence"/>
</dbReference>
<feature type="coiled-coil region" evidence="10">
    <location>
        <begin position="233"/>
        <end position="291"/>
    </location>
</feature>
<evidence type="ECO:0000256" key="10">
    <source>
        <dbReference type="SAM" id="Coils"/>
    </source>
</evidence>
<keyword evidence="9" id="KW-0131">Cell cycle</keyword>
<evidence type="ECO:0000256" key="9">
    <source>
        <dbReference type="ARBA" id="ARBA00023306"/>
    </source>
</evidence>
<dbReference type="GO" id="GO:0005874">
    <property type="term" value="C:microtubule"/>
    <property type="evidence" value="ECO:0007669"/>
    <property type="project" value="UniProtKB-KW"/>
</dbReference>
<evidence type="ECO:0000256" key="1">
    <source>
        <dbReference type="ARBA" id="ARBA00004186"/>
    </source>
</evidence>
<keyword evidence="4" id="KW-0132">Cell division</keyword>
<dbReference type="Pfam" id="PF25762">
    <property type="entry name" value="HAUS1"/>
    <property type="match status" value="1"/>
</dbReference>
<name>A0A0F7VI67_PENBI</name>
<dbReference type="AlphaFoldDB" id="A0A0F7VI67"/>
<keyword evidence="8" id="KW-0206">Cytoskeleton</keyword>
<accession>A0A0F7VI67</accession>
<evidence type="ECO:0000313" key="12">
    <source>
        <dbReference type="Proteomes" id="UP000042958"/>
    </source>
</evidence>
<comment type="subcellular location">
    <subcellularLocation>
        <location evidence="1">Cytoplasm</location>
        <location evidence="1">Cytoskeleton</location>
        <location evidence="1">Spindle</location>
    </subcellularLocation>
</comment>
<evidence type="ECO:0000256" key="2">
    <source>
        <dbReference type="ARBA" id="ARBA00005479"/>
    </source>
</evidence>
<dbReference type="PANTHER" id="PTHR31570">
    <property type="entry name" value="HAUS AUGMIN-LIKE COMPLEX SUBUNIT 1"/>
    <property type="match status" value="1"/>
</dbReference>
<evidence type="ECO:0000256" key="5">
    <source>
        <dbReference type="ARBA" id="ARBA00022701"/>
    </source>
</evidence>
<organism evidence="11 12">
    <name type="scientific">Penicillium brasilianum</name>
    <dbReference type="NCBI Taxonomy" id="104259"/>
    <lineage>
        <taxon>Eukaryota</taxon>
        <taxon>Fungi</taxon>
        <taxon>Dikarya</taxon>
        <taxon>Ascomycota</taxon>
        <taxon>Pezizomycotina</taxon>
        <taxon>Eurotiomycetes</taxon>
        <taxon>Eurotiomycetidae</taxon>
        <taxon>Eurotiales</taxon>
        <taxon>Aspergillaceae</taxon>
        <taxon>Penicillium</taxon>
    </lineage>
</organism>
<dbReference type="GO" id="GO:0051301">
    <property type="term" value="P:cell division"/>
    <property type="evidence" value="ECO:0007669"/>
    <property type="project" value="UniProtKB-KW"/>
</dbReference>
<protein>
    <recommendedName>
        <fullName evidence="13">HAUS augmin-like complex subunit 1</fullName>
    </recommendedName>
</protein>
<proteinExistence type="inferred from homology"/>
<evidence type="ECO:0000256" key="4">
    <source>
        <dbReference type="ARBA" id="ARBA00022618"/>
    </source>
</evidence>
<reference evidence="12" key="1">
    <citation type="journal article" date="2015" name="Genome Announc.">
        <title>Draft genome sequence of the fungus Penicillium brasilianum MG11.</title>
        <authorList>
            <person name="Horn F."/>
            <person name="Linde J."/>
            <person name="Mattern D.J."/>
            <person name="Walther G."/>
            <person name="Guthke R."/>
            <person name="Brakhage A.A."/>
            <person name="Valiante V."/>
        </authorList>
    </citation>
    <scope>NUCLEOTIDE SEQUENCE [LARGE SCALE GENOMIC DNA]</scope>
    <source>
        <strain evidence="12">MG11</strain>
    </source>
</reference>
<evidence type="ECO:0000256" key="6">
    <source>
        <dbReference type="ARBA" id="ARBA00022776"/>
    </source>
</evidence>
<evidence type="ECO:0000256" key="8">
    <source>
        <dbReference type="ARBA" id="ARBA00023212"/>
    </source>
</evidence>
<keyword evidence="3" id="KW-0963">Cytoplasm</keyword>
<dbReference type="GO" id="GO:0005829">
    <property type="term" value="C:cytosol"/>
    <property type="evidence" value="ECO:0007669"/>
    <property type="project" value="TreeGrafter"/>
</dbReference>
<keyword evidence="6" id="KW-0498">Mitosis</keyword>
<evidence type="ECO:0008006" key="13">
    <source>
        <dbReference type="Google" id="ProtNLM"/>
    </source>
</evidence>
<dbReference type="GO" id="GO:0070652">
    <property type="term" value="C:HAUS complex"/>
    <property type="evidence" value="ECO:0007669"/>
    <property type="project" value="InterPro"/>
</dbReference>
<dbReference type="InterPro" id="IPR026243">
    <property type="entry name" value="HAUS1"/>
</dbReference>
<evidence type="ECO:0000313" key="11">
    <source>
        <dbReference type="EMBL" id="CEO59915.1"/>
    </source>
</evidence>